<gene>
    <name evidence="1" type="ORF">JOH49_006371</name>
</gene>
<organism evidence="1 2">
    <name type="scientific">Bradyrhizobium elkanii</name>
    <dbReference type="NCBI Taxonomy" id="29448"/>
    <lineage>
        <taxon>Bacteria</taxon>
        <taxon>Pseudomonadati</taxon>
        <taxon>Pseudomonadota</taxon>
        <taxon>Alphaproteobacteria</taxon>
        <taxon>Hyphomicrobiales</taxon>
        <taxon>Nitrobacteraceae</taxon>
        <taxon>Bradyrhizobium</taxon>
    </lineage>
</organism>
<name>A0A8I2C6X2_BRAEL</name>
<dbReference type="EMBL" id="JAFICZ010000001">
    <property type="protein sequence ID" value="MBP1296618.1"/>
    <property type="molecule type" value="Genomic_DNA"/>
</dbReference>
<dbReference type="RefSeq" id="WP_209944659.1">
    <property type="nucleotide sequence ID" value="NZ_JAFICZ010000001.1"/>
</dbReference>
<dbReference type="AlphaFoldDB" id="A0A8I2C6X2"/>
<proteinExistence type="predicted"/>
<comment type="caution">
    <text evidence="1">The sequence shown here is derived from an EMBL/GenBank/DDBJ whole genome shotgun (WGS) entry which is preliminary data.</text>
</comment>
<evidence type="ECO:0000313" key="2">
    <source>
        <dbReference type="Proteomes" id="UP000673383"/>
    </source>
</evidence>
<accession>A0A8I2C6X2</accession>
<protein>
    <submittedName>
        <fullName evidence="1">Uncharacterized protein</fullName>
    </submittedName>
</protein>
<sequence>MALDKNSLARLGSVPYAAADAVSLFLYATNDTVTQCIASGYFNGSTKTLRKGDLILISAVNGGTPTCSLCVVTSADNAATVTTAAAVFT</sequence>
<reference evidence="1" key="1">
    <citation type="submission" date="2021-02" db="EMBL/GenBank/DDBJ databases">
        <title>Genomic Encyclopedia of Type Strains, Phase IV (KMG-V): Genome sequencing to study the core and pangenomes of soil and plant-associated prokaryotes.</title>
        <authorList>
            <person name="Whitman W."/>
        </authorList>
    </citation>
    <scope>NUCLEOTIDE SEQUENCE</scope>
    <source>
        <strain evidence="1">USDA 406</strain>
    </source>
</reference>
<evidence type="ECO:0000313" key="1">
    <source>
        <dbReference type="EMBL" id="MBP1296618.1"/>
    </source>
</evidence>
<dbReference type="Proteomes" id="UP000673383">
    <property type="component" value="Unassembled WGS sequence"/>
</dbReference>